<accession>A0A3R7GIC1</accession>
<evidence type="ECO:0000313" key="3">
    <source>
        <dbReference type="EMBL" id="KAG5454528.1"/>
    </source>
</evidence>
<feature type="compositionally biased region" description="Basic residues" evidence="1">
    <location>
        <begin position="199"/>
        <end position="218"/>
    </location>
</feature>
<feature type="compositionally biased region" description="Basic and acidic residues" evidence="1">
    <location>
        <begin position="182"/>
        <end position="198"/>
    </location>
</feature>
<dbReference type="InParanoid" id="A0A3R7GIC1"/>
<feature type="compositionally biased region" description="Low complexity" evidence="1">
    <location>
        <begin position="132"/>
        <end position="141"/>
    </location>
</feature>
<protein>
    <submittedName>
        <fullName evidence="3">Uncharacterized protein</fullName>
    </submittedName>
</protein>
<reference evidence="3 4" key="2">
    <citation type="journal article" date="2021" name="Genomics">
        <title>High-quality reference genome for Clonorchis sinensis.</title>
        <authorList>
            <person name="Young N.D."/>
            <person name="Stroehlein A.J."/>
            <person name="Kinkar L."/>
            <person name="Wang T."/>
            <person name="Sohn W.M."/>
            <person name="Chang B.C.H."/>
            <person name="Kaur P."/>
            <person name="Weisz D."/>
            <person name="Dudchenko O."/>
            <person name="Aiden E.L."/>
            <person name="Korhonen P.K."/>
            <person name="Gasser R.B."/>
        </authorList>
    </citation>
    <scope>NUCLEOTIDE SEQUENCE [LARGE SCALE GENOMIC DNA]</scope>
    <source>
        <strain evidence="3">Cs-k2</strain>
    </source>
</reference>
<organism evidence="3 4">
    <name type="scientific">Clonorchis sinensis</name>
    <name type="common">Chinese liver fluke</name>
    <dbReference type="NCBI Taxonomy" id="79923"/>
    <lineage>
        <taxon>Eukaryota</taxon>
        <taxon>Metazoa</taxon>
        <taxon>Spiralia</taxon>
        <taxon>Lophotrochozoa</taxon>
        <taxon>Platyhelminthes</taxon>
        <taxon>Trematoda</taxon>
        <taxon>Digenea</taxon>
        <taxon>Opisthorchiida</taxon>
        <taxon>Opisthorchiata</taxon>
        <taxon>Opisthorchiidae</taxon>
        <taxon>Clonorchis</taxon>
    </lineage>
</organism>
<keyword evidence="2" id="KW-1133">Transmembrane helix</keyword>
<reference evidence="3 4" key="1">
    <citation type="journal article" date="2018" name="Biotechnol. Adv.">
        <title>Improved genomic resources and new bioinformatic workflow for the carcinogenic parasite Clonorchis sinensis: Biotechnological implications.</title>
        <authorList>
            <person name="Wang D."/>
            <person name="Korhonen P.K."/>
            <person name="Gasser R.B."/>
            <person name="Young N.D."/>
        </authorList>
    </citation>
    <scope>NUCLEOTIDE SEQUENCE [LARGE SCALE GENOMIC DNA]</scope>
    <source>
        <strain evidence="3">Cs-k2</strain>
    </source>
</reference>
<sequence>MSDCVEAETERICGNYSDIPPGWGSESMSANEIALLVVGILVDILIMITLFLISACKINEEVGHWFDTRMRETMPPYRKVADYLREMEFESGGFKKRQPSCSSLVFEVEPAEELLEKSSTTPSAQERDRSSKSSQGGYTSSLRTYGIEQGDDRKPASSLVHISRSPCVRSPQYSLDLSQPEAPHHRSREDSQSKEKPQIGRKPRPRPPRRRGRTRRHPSSSAFLPISRAHRRERLLYESDSGSSSPSRIKMRRVTAAPEICQTRTMPSWDAKKK</sequence>
<evidence type="ECO:0000313" key="4">
    <source>
        <dbReference type="Proteomes" id="UP000286415"/>
    </source>
</evidence>
<keyword evidence="2" id="KW-0472">Membrane</keyword>
<proteinExistence type="predicted"/>
<dbReference type="EMBL" id="NIRI02000005">
    <property type="protein sequence ID" value="KAG5454528.1"/>
    <property type="molecule type" value="Genomic_DNA"/>
</dbReference>
<feature type="region of interest" description="Disordered" evidence="1">
    <location>
        <begin position="170"/>
        <end position="274"/>
    </location>
</feature>
<keyword evidence="4" id="KW-1185">Reference proteome</keyword>
<comment type="caution">
    <text evidence="3">The sequence shown here is derived from an EMBL/GenBank/DDBJ whole genome shotgun (WGS) entry which is preliminary data.</text>
</comment>
<dbReference type="AlphaFoldDB" id="A0A3R7GIC1"/>
<evidence type="ECO:0000256" key="2">
    <source>
        <dbReference type="SAM" id="Phobius"/>
    </source>
</evidence>
<name>A0A3R7GIC1_CLOSI</name>
<gene>
    <name evidence="3" type="ORF">CSKR_104882</name>
</gene>
<keyword evidence="2" id="KW-0812">Transmembrane</keyword>
<evidence type="ECO:0000256" key="1">
    <source>
        <dbReference type="SAM" id="MobiDB-lite"/>
    </source>
</evidence>
<feature type="region of interest" description="Disordered" evidence="1">
    <location>
        <begin position="112"/>
        <end position="158"/>
    </location>
</feature>
<feature type="transmembrane region" description="Helical" evidence="2">
    <location>
        <begin position="33"/>
        <end position="53"/>
    </location>
</feature>
<dbReference type="Proteomes" id="UP000286415">
    <property type="component" value="Unassembled WGS sequence"/>
</dbReference>
<dbReference type="OrthoDB" id="6275413at2759"/>